<keyword evidence="2" id="KW-1185">Reference proteome</keyword>
<protein>
    <submittedName>
        <fullName evidence="1">Uncharacterized protein</fullName>
    </submittedName>
</protein>
<dbReference type="Proteomes" id="UP000008144">
    <property type="component" value="Unassembled WGS sequence"/>
</dbReference>
<dbReference type="OMA" id="VPCASSH"/>
<reference evidence="2" key="1">
    <citation type="journal article" date="2002" name="Science">
        <title>The draft genome of Ciona intestinalis: insights into chordate and vertebrate origins.</title>
        <authorList>
            <person name="Dehal P."/>
            <person name="Satou Y."/>
            <person name="Campbell R.K."/>
            <person name="Chapman J."/>
            <person name="Degnan B."/>
            <person name="De Tomaso A."/>
            <person name="Davidson B."/>
            <person name="Di Gregorio A."/>
            <person name="Gelpke M."/>
            <person name="Goodstein D.M."/>
            <person name="Harafuji N."/>
            <person name="Hastings K.E."/>
            <person name="Ho I."/>
            <person name="Hotta K."/>
            <person name="Huang W."/>
            <person name="Kawashima T."/>
            <person name="Lemaire P."/>
            <person name="Martinez D."/>
            <person name="Meinertzhagen I.A."/>
            <person name="Necula S."/>
            <person name="Nonaka M."/>
            <person name="Putnam N."/>
            <person name="Rash S."/>
            <person name="Saiga H."/>
            <person name="Satake M."/>
            <person name="Terry A."/>
            <person name="Yamada L."/>
            <person name="Wang H.G."/>
            <person name="Awazu S."/>
            <person name="Azumi K."/>
            <person name="Boore J."/>
            <person name="Branno M."/>
            <person name="Chin-Bow S."/>
            <person name="DeSantis R."/>
            <person name="Doyle S."/>
            <person name="Francino P."/>
            <person name="Keys D.N."/>
            <person name="Haga S."/>
            <person name="Hayashi H."/>
            <person name="Hino K."/>
            <person name="Imai K.S."/>
            <person name="Inaba K."/>
            <person name="Kano S."/>
            <person name="Kobayashi K."/>
            <person name="Kobayashi M."/>
            <person name="Lee B.I."/>
            <person name="Makabe K.W."/>
            <person name="Manohar C."/>
            <person name="Matassi G."/>
            <person name="Medina M."/>
            <person name="Mochizuki Y."/>
            <person name="Mount S."/>
            <person name="Morishita T."/>
            <person name="Miura S."/>
            <person name="Nakayama A."/>
            <person name="Nishizaka S."/>
            <person name="Nomoto H."/>
            <person name="Ohta F."/>
            <person name="Oishi K."/>
            <person name="Rigoutsos I."/>
            <person name="Sano M."/>
            <person name="Sasaki A."/>
            <person name="Sasakura Y."/>
            <person name="Shoguchi E."/>
            <person name="Shin-i T."/>
            <person name="Spagnuolo A."/>
            <person name="Stainier D."/>
            <person name="Suzuki M.M."/>
            <person name="Tassy O."/>
            <person name="Takatori N."/>
            <person name="Tokuoka M."/>
            <person name="Yagi K."/>
            <person name="Yoshizaki F."/>
            <person name="Wada S."/>
            <person name="Zhang C."/>
            <person name="Hyatt P.D."/>
            <person name="Larimer F."/>
            <person name="Detter C."/>
            <person name="Doggett N."/>
            <person name="Glavina T."/>
            <person name="Hawkins T."/>
            <person name="Richardson P."/>
            <person name="Lucas S."/>
            <person name="Kohara Y."/>
            <person name="Levine M."/>
            <person name="Satoh N."/>
            <person name="Rokhsar D.S."/>
        </authorList>
    </citation>
    <scope>NUCLEOTIDE SEQUENCE [LARGE SCALE GENOMIC DNA]</scope>
</reference>
<sequence length="156" mass="17523">MFGYTMLSRTAGRLVTKVQMESTLKKMLQPFKNYTWSVPCASSHLVVPVTYTIGESTLSNFVPPSMHYATTTGFLQIRAESYTGTYYAMCPAVKLNNCDGRYVCIGGVQNGYSQQTKDCSDLTEWNGKVSNSDYHNSKNFAHSTKDILSTVMIFYR</sequence>
<dbReference type="InParanoid" id="H2XM58"/>
<accession>H2XM58</accession>
<dbReference type="HOGENOM" id="CLU_105455_0_0_1"/>
<evidence type="ECO:0000313" key="1">
    <source>
        <dbReference type="Ensembl" id="ENSCINP00000030740.1"/>
    </source>
</evidence>
<dbReference type="AlphaFoldDB" id="H2XM58"/>
<dbReference type="Ensembl" id="ENSCINT00000033791.1">
    <property type="protein sequence ID" value="ENSCINP00000030740.1"/>
    <property type="gene ID" value="ENSCING00000018118.1"/>
</dbReference>
<reference evidence="1" key="3">
    <citation type="submission" date="2025-09" db="UniProtKB">
        <authorList>
            <consortium name="Ensembl"/>
        </authorList>
    </citation>
    <scope>IDENTIFICATION</scope>
</reference>
<proteinExistence type="predicted"/>
<dbReference type="GeneTree" id="ENSGT00940000163443"/>
<organism evidence="1 2">
    <name type="scientific">Ciona intestinalis</name>
    <name type="common">Transparent sea squirt</name>
    <name type="synonym">Ascidia intestinalis</name>
    <dbReference type="NCBI Taxonomy" id="7719"/>
    <lineage>
        <taxon>Eukaryota</taxon>
        <taxon>Metazoa</taxon>
        <taxon>Chordata</taxon>
        <taxon>Tunicata</taxon>
        <taxon>Ascidiacea</taxon>
        <taxon>Phlebobranchia</taxon>
        <taxon>Cionidae</taxon>
        <taxon>Ciona</taxon>
    </lineage>
</organism>
<evidence type="ECO:0000313" key="2">
    <source>
        <dbReference type="Proteomes" id="UP000008144"/>
    </source>
</evidence>
<name>H2XM58_CIOIN</name>
<reference evidence="1" key="2">
    <citation type="submission" date="2025-08" db="UniProtKB">
        <authorList>
            <consortium name="Ensembl"/>
        </authorList>
    </citation>
    <scope>IDENTIFICATION</scope>
</reference>